<name>A0A397S9C4_9GLOM</name>
<dbReference type="EMBL" id="QKYT01000704">
    <property type="protein sequence ID" value="RIA82102.1"/>
    <property type="molecule type" value="Genomic_DNA"/>
</dbReference>
<reference evidence="2 3" key="1">
    <citation type="submission" date="2018-06" db="EMBL/GenBank/DDBJ databases">
        <title>Comparative genomics reveals the genomic features of Rhizophagus irregularis, R. cerebriforme, R. diaphanum and Gigaspora rosea, and their symbiotic lifestyle signature.</title>
        <authorList>
            <person name="Morin E."/>
            <person name="San Clemente H."/>
            <person name="Chen E.C.H."/>
            <person name="De La Providencia I."/>
            <person name="Hainaut M."/>
            <person name="Kuo A."/>
            <person name="Kohler A."/>
            <person name="Murat C."/>
            <person name="Tang N."/>
            <person name="Roy S."/>
            <person name="Loubradou J."/>
            <person name="Henrissat B."/>
            <person name="Grigoriev I.V."/>
            <person name="Corradi N."/>
            <person name="Roux C."/>
            <person name="Martin F.M."/>
        </authorList>
    </citation>
    <scope>NUCLEOTIDE SEQUENCE [LARGE SCALE GENOMIC DNA]</scope>
    <source>
        <strain evidence="2 3">DAOM 227022</strain>
    </source>
</reference>
<evidence type="ECO:0000313" key="2">
    <source>
        <dbReference type="EMBL" id="RIA82102.1"/>
    </source>
</evidence>
<organism evidence="2 3">
    <name type="scientific">Glomus cerebriforme</name>
    <dbReference type="NCBI Taxonomy" id="658196"/>
    <lineage>
        <taxon>Eukaryota</taxon>
        <taxon>Fungi</taxon>
        <taxon>Fungi incertae sedis</taxon>
        <taxon>Mucoromycota</taxon>
        <taxon>Glomeromycotina</taxon>
        <taxon>Glomeromycetes</taxon>
        <taxon>Glomerales</taxon>
        <taxon>Glomeraceae</taxon>
        <taxon>Glomus</taxon>
    </lineage>
</organism>
<feature type="compositionally biased region" description="Acidic residues" evidence="1">
    <location>
        <begin position="114"/>
        <end position="125"/>
    </location>
</feature>
<proteinExistence type="predicted"/>
<gene>
    <name evidence="2" type="ORF">C1645_835878</name>
</gene>
<feature type="region of interest" description="Disordered" evidence="1">
    <location>
        <begin position="104"/>
        <end position="125"/>
    </location>
</feature>
<keyword evidence="3" id="KW-1185">Reference proteome</keyword>
<protein>
    <submittedName>
        <fullName evidence="2">Uncharacterized protein</fullName>
    </submittedName>
</protein>
<sequence length="125" mass="14722">TSRLFTSKVYQFTNLPEPRNATEEEQEVFHSNPYSFNIPYNIDDLNSKNDDNKSKSSKDDTMILSKVFENMQLNSNNNIQNEYEKETIQQIKKNNIDDDVDDEICNNSNFHSEEQDELEIPDDEF</sequence>
<evidence type="ECO:0000313" key="3">
    <source>
        <dbReference type="Proteomes" id="UP000265703"/>
    </source>
</evidence>
<accession>A0A397S9C4</accession>
<evidence type="ECO:0000256" key="1">
    <source>
        <dbReference type="SAM" id="MobiDB-lite"/>
    </source>
</evidence>
<dbReference type="Proteomes" id="UP000265703">
    <property type="component" value="Unassembled WGS sequence"/>
</dbReference>
<dbReference type="AlphaFoldDB" id="A0A397S9C4"/>
<feature type="non-terminal residue" evidence="2">
    <location>
        <position position="1"/>
    </location>
</feature>
<comment type="caution">
    <text evidence="2">The sequence shown here is derived from an EMBL/GenBank/DDBJ whole genome shotgun (WGS) entry which is preliminary data.</text>
</comment>